<dbReference type="InterPro" id="IPR012337">
    <property type="entry name" value="RNaseH-like_sf"/>
</dbReference>
<name>W2XGH9_PHYNI</name>
<organism evidence="1 2">
    <name type="scientific">Phytophthora nicotianae CJ01A1</name>
    <dbReference type="NCBI Taxonomy" id="1317063"/>
    <lineage>
        <taxon>Eukaryota</taxon>
        <taxon>Sar</taxon>
        <taxon>Stramenopiles</taxon>
        <taxon>Oomycota</taxon>
        <taxon>Peronosporomycetes</taxon>
        <taxon>Peronosporales</taxon>
        <taxon>Peronosporaceae</taxon>
        <taxon>Phytophthora</taxon>
    </lineage>
</organism>
<evidence type="ECO:0000313" key="2">
    <source>
        <dbReference type="Proteomes" id="UP000018958"/>
    </source>
</evidence>
<dbReference type="AlphaFoldDB" id="W2XGH9"/>
<evidence type="ECO:0000313" key="1">
    <source>
        <dbReference type="EMBL" id="ETP21726.1"/>
    </source>
</evidence>
<proteinExistence type="predicted"/>
<dbReference type="PANTHER" id="PTHR40866:SF1">
    <property type="entry name" value="BED-TYPE DOMAIN-CONTAINING PROTEIN"/>
    <property type="match status" value="1"/>
</dbReference>
<reference evidence="1 2" key="1">
    <citation type="submission" date="2013-11" db="EMBL/GenBank/DDBJ databases">
        <title>The Genome Sequence of Phytophthora parasitica CJ01A1.</title>
        <authorList>
            <consortium name="The Broad Institute Genomics Platform"/>
            <person name="Russ C."/>
            <person name="Tyler B."/>
            <person name="Panabieres F."/>
            <person name="Shan W."/>
            <person name="Tripathy S."/>
            <person name="Grunwald N."/>
            <person name="Machado M."/>
            <person name="Johnson C.S."/>
            <person name="Walker B."/>
            <person name="Young S.K."/>
            <person name="Zeng Q."/>
            <person name="Gargeya S."/>
            <person name="Fitzgerald M."/>
            <person name="Haas B."/>
            <person name="Abouelleil A."/>
            <person name="Allen A.W."/>
            <person name="Alvarado L."/>
            <person name="Arachchi H.M."/>
            <person name="Berlin A.M."/>
            <person name="Chapman S.B."/>
            <person name="Gainer-Dewar J."/>
            <person name="Goldberg J."/>
            <person name="Griggs A."/>
            <person name="Gujja S."/>
            <person name="Hansen M."/>
            <person name="Howarth C."/>
            <person name="Imamovic A."/>
            <person name="Ireland A."/>
            <person name="Larimer J."/>
            <person name="McCowan C."/>
            <person name="Murphy C."/>
            <person name="Pearson M."/>
            <person name="Poon T.W."/>
            <person name="Priest M."/>
            <person name="Roberts A."/>
            <person name="Saif S."/>
            <person name="Shea T."/>
            <person name="Sisk P."/>
            <person name="Sykes S."/>
            <person name="Wortman J."/>
            <person name="Nusbaum C."/>
            <person name="Birren B."/>
        </authorList>
    </citation>
    <scope>NUCLEOTIDE SEQUENCE [LARGE SCALE GENOMIC DNA]</scope>
    <source>
        <strain evidence="1 2">CJ01A1</strain>
    </source>
</reference>
<dbReference type="SUPFAM" id="SSF53098">
    <property type="entry name" value="Ribonuclease H-like"/>
    <property type="match status" value="1"/>
</dbReference>
<gene>
    <name evidence="1" type="ORF">F441_04811</name>
</gene>
<accession>W2XGH9</accession>
<dbReference type="EMBL" id="ANIX01001058">
    <property type="protein sequence ID" value="ETP21726.1"/>
    <property type="molecule type" value="Genomic_DNA"/>
</dbReference>
<dbReference type="Proteomes" id="UP000018958">
    <property type="component" value="Unassembled WGS sequence"/>
</dbReference>
<dbReference type="PANTHER" id="PTHR40866">
    <property type="entry name" value="BED-TYPE DOMAIN-CONTAINING PROTEIN"/>
    <property type="match status" value="1"/>
</dbReference>
<sequence>MESVTKMVERSIGVKLPKRFGANLDGWTHGGEHYLAVHAWYDKDVVRPCPLLSLASIINGSDDRLNAKSHMSALASFLPFFGMDLSNVIFLVGDNCAVNRRLAKLMGVLLVGCASHRRNLAVRRFLEPYEKELEQVQSLMKRQSPKLLN</sequence>
<comment type="caution">
    <text evidence="1">The sequence shown here is derived from an EMBL/GenBank/DDBJ whole genome shotgun (WGS) entry which is preliminary data.</text>
</comment>
<protein>
    <submittedName>
        <fullName evidence="1">Uncharacterized protein</fullName>
    </submittedName>
</protein>